<evidence type="ECO:0000313" key="3">
    <source>
        <dbReference type="Proteomes" id="UP000265020"/>
    </source>
</evidence>
<feature type="compositionally biased region" description="Pro residues" evidence="1">
    <location>
        <begin position="111"/>
        <end position="132"/>
    </location>
</feature>
<evidence type="ECO:0000256" key="1">
    <source>
        <dbReference type="SAM" id="MobiDB-lite"/>
    </source>
</evidence>
<name>A0A3Q2DBW4_CYPVA</name>
<reference evidence="2" key="1">
    <citation type="submission" date="2025-08" db="UniProtKB">
        <authorList>
            <consortium name="Ensembl"/>
        </authorList>
    </citation>
    <scope>IDENTIFICATION</scope>
</reference>
<feature type="compositionally biased region" description="Polar residues" evidence="1">
    <location>
        <begin position="84"/>
        <end position="106"/>
    </location>
</feature>
<accession>A0A3Q2DBW4</accession>
<dbReference type="Proteomes" id="UP000265020">
    <property type="component" value="Unassembled WGS sequence"/>
</dbReference>
<organism evidence="2 3">
    <name type="scientific">Cyprinodon variegatus</name>
    <name type="common">Sheepshead minnow</name>
    <dbReference type="NCBI Taxonomy" id="28743"/>
    <lineage>
        <taxon>Eukaryota</taxon>
        <taxon>Metazoa</taxon>
        <taxon>Chordata</taxon>
        <taxon>Craniata</taxon>
        <taxon>Vertebrata</taxon>
        <taxon>Euteleostomi</taxon>
        <taxon>Actinopterygii</taxon>
        <taxon>Neopterygii</taxon>
        <taxon>Teleostei</taxon>
        <taxon>Neoteleostei</taxon>
        <taxon>Acanthomorphata</taxon>
        <taxon>Ovalentaria</taxon>
        <taxon>Atherinomorphae</taxon>
        <taxon>Cyprinodontiformes</taxon>
        <taxon>Cyprinodontidae</taxon>
        <taxon>Cyprinodon</taxon>
    </lineage>
</organism>
<dbReference type="Ensembl" id="ENSCVAT00000024614.1">
    <property type="protein sequence ID" value="ENSCVAP00000016283.1"/>
    <property type="gene ID" value="ENSCVAG00000019621.1"/>
</dbReference>
<sequence>LNPQDGTHVDINILLSLVEDIIKCQNNATGDFYSSSFKKDIENGLWGSPEKTFDETQKKTNNSRYLYKQLHHVEKELRLIGPSQFPNTSSYNRASQAPSRWGQQPLGSDPPGTPLRGPPQPQDPENPEPAPAPCRTLPTAPHYTKCWSRLREPREIGLMGMQMLSQD</sequence>
<dbReference type="GeneTree" id="ENSGT00940000164905"/>
<feature type="region of interest" description="Disordered" evidence="1">
    <location>
        <begin position="81"/>
        <end position="143"/>
    </location>
</feature>
<evidence type="ECO:0000313" key="2">
    <source>
        <dbReference type="Ensembl" id="ENSCVAP00000016283.1"/>
    </source>
</evidence>
<keyword evidence="3" id="KW-1185">Reference proteome</keyword>
<dbReference type="AlphaFoldDB" id="A0A3Q2DBW4"/>
<protein>
    <submittedName>
        <fullName evidence="2">Polycystic kidney disease protein 1-like 2</fullName>
    </submittedName>
</protein>
<reference evidence="2" key="2">
    <citation type="submission" date="2025-09" db="UniProtKB">
        <authorList>
            <consortium name="Ensembl"/>
        </authorList>
    </citation>
    <scope>IDENTIFICATION</scope>
</reference>
<proteinExistence type="predicted"/>